<dbReference type="Gene3D" id="3.30.70.330">
    <property type="match status" value="2"/>
</dbReference>
<keyword evidence="6" id="KW-1185">Reference proteome</keyword>
<feature type="region of interest" description="Disordered" evidence="3">
    <location>
        <begin position="107"/>
        <end position="163"/>
    </location>
</feature>
<feature type="region of interest" description="Disordered" evidence="3">
    <location>
        <begin position="1"/>
        <end position="29"/>
    </location>
</feature>
<dbReference type="RefSeq" id="XP_060280489.1">
    <property type="nucleotide sequence ID" value="XM_060431205.1"/>
</dbReference>
<dbReference type="CDD" id="cd00590">
    <property type="entry name" value="RRM_SF"/>
    <property type="match status" value="2"/>
</dbReference>
<comment type="caution">
    <text evidence="5">The sequence shown here is derived from an EMBL/GenBank/DDBJ whole genome shotgun (WGS) entry which is preliminary data.</text>
</comment>
<feature type="region of interest" description="Disordered" evidence="3">
    <location>
        <begin position="267"/>
        <end position="307"/>
    </location>
</feature>
<evidence type="ECO:0000256" key="2">
    <source>
        <dbReference type="PROSITE-ProRule" id="PRU00176"/>
    </source>
</evidence>
<dbReference type="InterPro" id="IPR050502">
    <property type="entry name" value="Euk_RNA-bind_prot"/>
</dbReference>
<evidence type="ECO:0000256" key="1">
    <source>
        <dbReference type="ARBA" id="ARBA00022884"/>
    </source>
</evidence>
<reference evidence="5" key="1">
    <citation type="submission" date="2023-06" db="EMBL/GenBank/DDBJ databases">
        <title>Genome-scale phylogeny and comparative genomics of the fungal order Sordariales.</title>
        <authorList>
            <consortium name="Lawrence Berkeley National Laboratory"/>
            <person name="Hensen N."/>
            <person name="Bonometti L."/>
            <person name="Westerberg I."/>
            <person name="Brannstrom I.O."/>
            <person name="Guillou S."/>
            <person name="Cros-Aarteil S."/>
            <person name="Calhoun S."/>
            <person name="Haridas S."/>
            <person name="Kuo A."/>
            <person name="Mondo S."/>
            <person name="Pangilinan J."/>
            <person name="Riley R."/>
            <person name="Labutti K."/>
            <person name="Andreopoulos B."/>
            <person name="Lipzen A."/>
            <person name="Chen C."/>
            <person name="Yanf M."/>
            <person name="Daum C."/>
            <person name="Ng V."/>
            <person name="Clum A."/>
            <person name="Steindorff A."/>
            <person name="Ohm R."/>
            <person name="Martin F."/>
            <person name="Silar P."/>
            <person name="Natvig D."/>
            <person name="Lalanne C."/>
            <person name="Gautier V."/>
            <person name="Ament-Velasquez S.L."/>
            <person name="Kruys A."/>
            <person name="Hutchinson M.I."/>
            <person name="Powell A.J."/>
            <person name="Barry K."/>
            <person name="Miller A.N."/>
            <person name="Grigoriev I.V."/>
            <person name="Debuchy R."/>
            <person name="Gladieux P."/>
            <person name="Thoren M.H."/>
            <person name="Johannesson H."/>
        </authorList>
    </citation>
    <scope>NUCLEOTIDE SEQUENCE</scope>
    <source>
        <strain evidence="5">8032-3</strain>
    </source>
</reference>
<dbReference type="PROSITE" id="PS50102">
    <property type="entry name" value="RRM"/>
    <property type="match status" value="2"/>
</dbReference>
<dbReference type="Pfam" id="PF00076">
    <property type="entry name" value="RRM_1"/>
    <property type="match status" value="2"/>
</dbReference>
<feature type="compositionally biased region" description="Gly residues" evidence="3">
    <location>
        <begin position="126"/>
        <end position="138"/>
    </location>
</feature>
<protein>
    <recommendedName>
        <fullName evidence="4">RRM domain-containing protein</fullName>
    </recommendedName>
</protein>
<evidence type="ECO:0000259" key="4">
    <source>
        <dbReference type="PROSITE" id="PS50102"/>
    </source>
</evidence>
<dbReference type="GeneID" id="85314392"/>
<dbReference type="InterPro" id="IPR000504">
    <property type="entry name" value="RRM_dom"/>
</dbReference>
<feature type="compositionally biased region" description="Polar residues" evidence="3">
    <location>
        <begin position="1"/>
        <end position="11"/>
    </location>
</feature>
<dbReference type="PANTHER" id="PTHR48025">
    <property type="entry name" value="OS02G0815200 PROTEIN"/>
    <property type="match status" value="1"/>
</dbReference>
<accession>A0AAJ0FD61</accession>
<evidence type="ECO:0000256" key="3">
    <source>
        <dbReference type="SAM" id="MobiDB-lite"/>
    </source>
</evidence>
<dbReference type="GO" id="GO:0003729">
    <property type="term" value="F:mRNA binding"/>
    <property type="evidence" value="ECO:0007669"/>
    <property type="project" value="TreeGrafter"/>
</dbReference>
<dbReference type="InterPro" id="IPR035979">
    <property type="entry name" value="RBD_domain_sf"/>
</dbReference>
<feature type="domain" description="RRM" evidence="4">
    <location>
        <begin position="34"/>
        <end position="114"/>
    </location>
</feature>
<sequence>MSGLQSSNWRSGASPRPDSPNGGAGDADALNEGRRIYLGNLSYSVKPAEVEQMLCDNGLGQFEKIHISVDAFTGRNPGYCFAEFGSREDAERALASLAGVAIHDRPLKVGPCHPKGSSQSERRAPGGAGATAGAGAGGREYQPTFERWGDWKGERRGAGRAEQGPYGALSRVAEMSLAEQMPRVFVGGLGKMLDQPQNDEEVREYFAGFNVKAISKRITPHPTAQERPGNHHYCFVDLESVEEAEAAIAKLNGKSVPSGTLRVQLAKRPAALAPGRTGTWRGRAKPEEGRGQNGEAAAAPTETTAEA</sequence>
<proteinExistence type="predicted"/>
<dbReference type="InterPro" id="IPR012677">
    <property type="entry name" value="Nucleotide-bd_a/b_plait_sf"/>
</dbReference>
<evidence type="ECO:0000313" key="6">
    <source>
        <dbReference type="Proteomes" id="UP001244011"/>
    </source>
</evidence>
<organism evidence="5 6">
    <name type="scientific">Phialemonium atrogriseum</name>
    <dbReference type="NCBI Taxonomy" id="1093897"/>
    <lineage>
        <taxon>Eukaryota</taxon>
        <taxon>Fungi</taxon>
        <taxon>Dikarya</taxon>
        <taxon>Ascomycota</taxon>
        <taxon>Pezizomycotina</taxon>
        <taxon>Sordariomycetes</taxon>
        <taxon>Sordariomycetidae</taxon>
        <taxon>Cephalothecales</taxon>
        <taxon>Cephalothecaceae</taxon>
        <taxon>Phialemonium</taxon>
    </lineage>
</organism>
<feature type="domain" description="RRM" evidence="4">
    <location>
        <begin position="182"/>
        <end position="268"/>
    </location>
</feature>
<evidence type="ECO:0000313" key="5">
    <source>
        <dbReference type="EMBL" id="KAK1764276.1"/>
    </source>
</evidence>
<name>A0AAJ0FD61_9PEZI</name>
<dbReference type="PANTHER" id="PTHR48025:SF1">
    <property type="entry name" value="RRM DOMAIN-CONTAINING PROTEIN"/>
    <property type="match status" value="1"/>
</dbReference>
<dbReference type="EMBL" id="MU839021">
    <property type="protein sequence ID" value="KAK1764276.1"/>
    <property type="molecule type" value="Genomic_DNA"/>
</dbReference>
<dbReference type="AlphaFoldDB" id="A0AAJ0FD61"/>
<keyword evidence="1 2" id="KW-0694">RNA-binding</keyword>
<dbReference type="Proteomes" id="UP001244011">
    <property type="component" value="Unassembled WGS sequence"/>
</dbReference>
<gene>
    <name evidence="5" type="ORF">QBC33DRAFT_580490</name>
</gene>
<feature type="compositionally biased region" description="Basic and acidic residues" evidence="3">
    <location>
        <begin position="147"/>
        <end position="159"/>
    </location>
</feature>
<feature type="compositionally biased region" description="Low complexity" evidence="3">
    <location>
        <begin position="295"/>
        <end position="307"/>
    </location>
</feature>
<dbReference type="SMART" id="SM00360">
    <property type="entry name" value="RRM"/>
    <property type="match status" value="2"/>
</dbReference>
<dbReference type="SUPFAM" id="SSF54928">
    <property type="entry name" value="RNA-binding domain, RBD"/>
    <property type="match status" value="1"/>
</dbReference>